<dbReference type="Pfam" id="PF07992">
    <property type="entry name" value="Pyr_redox_2"/>
    <property type="match status" value="1"/>
</dbReference>
<dbReference type="RefSeq" id="XP_040733663.1">
    <property type="nucleotide sequence ID" value="XM_040877604.1"/>
</dbReference>
<sequence>MTLPYIVVVGGSYVGLNAAQQLASSLSDKFHVILTEKRSHFNHLFAFPRFSVAQGVQTQKAFIPYVPGAFVNCPPNSGTVLQARVTTIDSNAVQLDREVPLDGIIATGTSLVAPSNMISIDKQAGVAYLQDHAQNVARSSKIIVIGGGAVGVQIATDIKELYPAKCAELGVEIKLGSRVKLPLDGFYPTDGSVFDVELEDESSLKADHAIICTGQTPQSDIIKSLSPECINQNGFIQTSTTLQISDARYPNIFAIGDVAETGAHKAAKPGSKQAALVVRNIQHIISNEPLEEYILSEPPGIHLTLGIEKSIAFGNPIPGSSEPFTKHRIDGKLDMNIDAVWIRKGGGPESSL</sequence>
<gene>
    <name evidence="2" type="ORF">BHQ10_005159</name>
</gene>
<dbReference type="Gene3D" id="3.50.50.100">
    <property type="match status" value="2"/>
</dbReference>
<dbReference type="PANTHER" id="PTHR43735:SF11">
    <property type="entry name" value="HYPOTHETICAL OXIDOREDUCTASE (EUROFUNG)"/>
    <property type="match status" value="1"/>
</dbReference>
<reference evidence="2 3" key="1">
    <citation type="journal article" date="2017" name="Biotechnol. Biofuels">
        <title>Differential beta-glucosidase expression as a function of carbon source availability in Talaromyces amestolkiae: a genomic and proteomic approach.</title>
        <authorList>
            <person name="de Eugenio L.I."/>
            <person name="Mendez-Liter J.A."/>
            <person name="Nieto-Dominguez M."/>
            <person name="Alonso L."/>
            <person name="Gil-Munoz J."/>
            <person name="Barriuso J."/>
            <person name="Prieto A."/>
            <person name="Martinez M.J."/>
        </authorList>
    </citation>
    <scope>NUCLEOTIDE SEQUENCE [LARGE SCALE GENOMIC DNA]</scope>
    <source>
        <strain evidence="2 3">CIB</strain>
    </source>
</reference>
<feature type="domain" description="FAD/NAD(P)-binding" evidence="1">
    <location>
        <begin position="158"/>
        <end position="266"/>
    </location>
</feature>
<protein>
    <recommendedName>
        <fullName evidence="1">FAD/NAD(P)-binding domain-containing protein</fullName>
    </recommendedName>
</protein>
<dbReference type="OrthoDB" id="202203at2759"/>
<evidence type="ECO:0000259" key="1">
    <source>
        <dbReference type="Pfam" id="PF07992"/>
    </source>
</evidence>
<dbReference type="AlphaFoldDB" id="A0A364L007"/>
<dbReference type="SUPFAM" id="SSF51905">
    <property type="entry name" value="FAD/NAD(P)-binding domain"/>
    <property type="match status" value="1"/>
</dbReference>
<name>A0A364L007_TALAM</name>
<evidence type="ECO:0000313" key="3">
    <source>
        <dbReference type="Proteomes" id="UP000249363"/>
    </source>
</evidence>
<dbReference type="PRINTS" id="PR00469">
    <property type="entry name" value="PNDRDTASEII"/>
</dbReference>
<evidence type="ECO:0000313" key="2">
    <source>
        <dbReference type="EMBL" id="RAO69147.1"/>
    </source>
</evidence>
<dbReference type="InterPro" id="IPR036188">
    <property type="entry name" value="FAD/NAD-bd_sf"/>
</dbReference>
<dbReference type="GO" id="GO:0005737">
    <property type="term" value="C:cytoplasm"/>
    <property type="evidence" value="ECO:0007669"/>
    <property type="project" value="TreeGrafter"/>
</dbReference>
<organism evidence="2 3">
    <name type="scientific">Talaromyces amestolkiae</name>
    <dbReference type="NCBI Taxonomy" id="1196081"/>
    <lineage>
        <taxon>Eukaryota</taxon>
        <taxon>Fungi</taxon>
        <taxon>Dikarya</taxon>
        <taxon>Ascomycota</taxon>
        <taxon>Pezizomycotina</taxon>
        <taxon>Eurotiomycetes</taxon>
        <taxon>Eurotiomycetidae</taxon>
        <taxon>Eurotiales</taxon>
        <taxon>Trichocomaceae</taxon>
        <taxon>Talaromyces</taxon>
        <taxon>Talaromyces sect. Talaromyces</taxon>
    </lineage>
</organism>
<keyword evidence="3" id="KW-1185">Reference proteome</keyword>
<dbReference type="GO" id="GO:0004174">
    <property type="term" value="F:electron-transferring-flavoprotein dehydrogenase activity"/>
    <property type="evidence" value="ECO:0007669"/>
    <property type="project" value="TreeGrafter"/>
</dbReference>
<comment type="caution">
    <text evidence="2">The sequence shown here is derived from an EMBL/GenBank/DDBJ whole genome shotgun (WGS) entry which is preliminary data.</text>
</comment>
<dbReference type="Proteomes" id="UP000249363">
    <property type="component" value="Unassembled WGS sequence"/>
</dbReference>
<dbReference type="EMBL" id="MIKG01000009">
    <property type="protein sequence ID" value="RAO69147.1"/>
    <property type="molecule type" value="Genomic_DNA"/>
</dbReference>
<dbReference type="InterPro" id="IPR023753">
    <property type="entry name" value="FAD/NAD-binding_dom"/>
</dbReference>
<dbReference type="PRINTS" id="PR00368">
    <property type="entry name" value="FADPNR"/>
</dbReference>
<dbReference type="STRING" id="1196081.A0A364L007"/>
<dbReference type="PANTHER" id="PTHR43735">
    <property type="entry name" value="APOPTOSIS-INDUCING FACTOR 1"/>
    <property type="match status" value="1"/>
</dbReference>
<proteinExistence type="predicted"/>
<dbReference type="GeneID" id="63794375"/>
<accession>A0A364L007</accession>
<dbReference type="GO" id="GO:0050660">
    <property type="term" value="F:flavin adenine dinucleotide binding"/>
    <property type="evidence" value="ECO:0007669"/>
    <property type="project" value="TreeGrafter"/>
</dbReference>